<name>A0ABR3ZJ13_9PEZI</name>
<reference evidence="4 5" key="1">
    <citation type="journal article" date="2024" name="IMA Fungus">
        <title>IMA Genome - F19 : A genome assembly and annotation guide to empower mycologists, including annotated draft genome sequences of Ceratocystis pirilliformis, Diaporthe australafricana, Fusarium ophioides, Paecilomyces lecythidis, and Sporothrix stenoceras.</title>
        <authorList>
            <person name="Aylward J."/>
            <person name="Wilson A.M."/>
            <person name="Visagie C.M."/>
            <person name="Spraker J."/>
            <person name="Barnes I."/>
            <person name="Buitendag C."/>
            <person name="Ceriani C."/>
            <person name="Del Mar Angel L."/>
            <person name="du Plessis D."/>
            <person name="Fuchs T."/>
            <person name="Gasser K."/>
            <person name="Kramer D."/>
            <person name="Li W."/>
            <person name="Munsamy K."/>
            <person name="Piso A."/>
            <person name="Price J.L."/>
            <person name="Sonnekus B."/>
            <person name="Thomas C."/>
            <person name="van der Nest A."/>
            <person name="van Dijk A."/>
            <person name="van Heerden A."/>
            <person name="van Vuuren N."/>
            <person name="Yilmaz N."/>
            <person name="Duong T.A."/>
            <person name="van der Merwe N.A."/>
            <person name="Wingfield M.J."/>
            <person name="Wingfield B.D."/>
        </authorList>
    </citation>
    <scope>NUCLEOTIDE SEQUENCE [LARGE SCALE GENOMIC DNA]</scope>
    <source>
        <strain evidence="4 5">CMW 5346</strain>
    </source>
</reference>
<evidence type="ECO:0000256" key="2">
    <source>
        <dbReference type="ARBA" id="ARBA00022857"/>
    </source>
</evidence>
<organism evidence="4 5">
    <name type="scientific">Sporothrix stenoceras</name>
    <dbReference type="NCBI Taxonomy" id="5173"/>
    <lineage>
        <taxon>Eukaryota</taxon>
        <taxon>Fungi</taxon>
        <taxon>Dikarya</taxon>
        <taxon>Ascomycota</taxon>
        <taxon>Pezizomycotina</taxon>
        <taxon>Sordariomycetes</taxon>
        <taxon>Sordariomycetidae</taxon>
        <taxon>Ophiostomatales</taxon>
        <taxon>Ophiostomataceae</taxon>
        <taxon>Sporothrix</taxon>
    </lineage>
</organism>
<keyword evidence="2" id="KW-0521">NADP</keyword>
<accession>A0ABR3ZJ13</accession>
<dbReference type="InterPro" id="IPR002347">
    <property type="entry name" value="SDR_fam"/>
</dbReference>
<dbReference type="CDD" id="cd05233">
    <property type="entry name" value="SDR_c"/>
    <property type="match status" value="1"/>
</dbReference>
<comment type="caution">
    <text evidence="4">The sequence shown here is derived from an EMBL/GenBank/DDBJ whole genome shotgun (WGS) entry which is preliminary data.</text>
</comment>
<dbReference type="PROSITE" id="PS00061">
    <property type="entry name" value="ADH_SHORT"/>
    <property type="match status" value="1"/>
</dbReference>
<evidence type="ECO:0000313" key="4">
    <source>
        <dbReference type="EMBL" id="KAL1900292.1"/>
    </source>
</evidence>
<gene>
    <name evidence="4" type="ORF">Sste5346_002603</name>
</gene>
<dbReference type="PRINTS" id="PR00081">
    <property type="entry name" value="GDHRDH"/>
</dbReference>
<dbReference type="PRINTS" id="PR00080">
    <property type="entry name" value="SDRFAMILY"/>
</dbReference>
<sequence>MSTNLQGKAIAVTGAGGGMGVETCKMLAARGAKVSMADLAGPAEDTMHRVAEEITVAGGTVLVTAVDVTKQDQVDVWIKTTVTAFGQPLDGACNLAGILPRHFNTAKETAEDMDDDEWDRVLAVNLTGTMYCMRAQLRNMADGGSIVNASSIAGLMGTPKNTSYGAAKFGVVGLTKCAALDAGRSRNIRVNALAPGTIRTAMYEEVVKGRGGLELEPTQFIQRDGRPDEVAALCCWLLCDESSYITGQVHNIDGGYIS</sequence>
<keyword evidence="3" id="KW-0560">Oxidoreductase</keyword>
<dbReference type="Proteomes" id="UP001583186">
    <property type="component" value="Unassembled WGS sequence"/>
</dbReference>
<evidence type="ECO:0000256" key="3">
    <source>
        <dbReference type="ARBA" id="ARBA00023002"/>
    </source>
</evidence>
<dbReference type="InterPro" id="IPR020904">
    <property type="entry name" value="Sc_DH/Rdtase_CS"/>
</dbReference>
<dbReference type="Gene3D" id="3.40.50.720">
    <property type="entry name" value="NAD(P)-binding Rossmann-like Domain"/>
    <property type="match status" value="1"/>
</dbReference>
<comment type="similarity">
    <text evidence="1">Belongs to the short-chain dehydrogenases/reductases (SDR) family.</text>
</comment>
<dbReference type="SUPFAM" id="SSF51735">
    <property type="entry name" value="NAD(P)-binding Rossmann-fold domains"/>
    <property type="match status" value="1"/>
</dbReference>
<evidence type="ECO:0000256" key="1">
    <source>
        <dbReference type="ARBA" id="ARBA00006484"/>
    </source>
</evidence>
<proteinExistence type="inferred from homology"/>
<evidence type="ECO:0000313" key="5">
    <source>
        <dbReference type="Proteomes" id="UP001583186"/>
    </source>
</evidence>
<protein>
    <submittedName>
        <fullName evidence="4">Uncharacterized protein</fullName>
    </submittedName>
</protein>
<dbReference type="EMBL" id="JAWCUI010000010">
    <property type="protein sequence ID" value="KAL1900292.1"/>
    <property type="molecule type" value="Genomic_DNA"/>
</dbReference>
<dbReference type="PANTHER" id="PTHR24321">
    <property type="entry name" value="DEHYDROGENASES, SHORT CHAIN"/>
    <property type="match status" value="1"/>
</dbReference>
<dbReference type="Pfam" id="PF13561">
    <property type="entry name" value="adh_short_C2"/>
    <property type="match status" value="1"/>
</dbReference>
<keyword evidence="5" id="KW-1185">Reference proteome</keyword>
<dbReference type="InterPro" id="IPR036291">
    <property type="entry name" value="NAD(P)-bd_dom_sf"/>
</dbReference>
<dbReference type="PANTHER" id="PTHR24321:SF8">
    <property type="entry name" value="ESTRADIOL 17-BETA-DEHYDROGENASE 8-RELATED"/>
    <property type="match status" value="1"/>
</dbReference>